<evidence type="ECO:0000313" key="2">
    <source>
        <dbReference type="Proteomes" id="UP001215280"/>
    </source>
</evidence>
<keyword evidence="2" id="KW-1185">Reference proteome</keyword>
<dbReference type="AlphaFoldDB" id="A0AAD7H8E6"/>
<sequence>MAHIIRTAKSGNDWTGNDLAAYNIHAQSLVDFFGIEKLPSVPASLGAFITTKDRTNATDNDTYKLLHHLDLAHMPKDDQEAAVDLFAD</sequence>
<proteinExistence type="predicted"/>
<gene>
    <name evidence="1" type="ORF">DFH07DRAFT_863311</name>
</gene>
<organism evidence="1 2">
    <name type="scientific">Mycena maculata</name>
    <dbReference type="NCBI Taxonomy" id="230809"/>
    <lineage>
        <taxon>Eukaryota</taxon>
        <taxon>Fungi</taxon>
        <taxon>Dikarya</taxon>
        <taxon>Basidiomycota</taxon>
        <taxon>Agaricomycotina</taxon>
        <taxon>Agaricomycetes</taxon>
        <taxon>Agaricomycetidae</taxon>
        <taxon>Agaricales</taxon>
        <taxon>Marasmiineae</taxon>
        <taxon>Mycenaceae</taxon>
        <taxon>Mycena</taxon>
    </lineage>
</organism>
<comment type="caution">
    <text evidence="1">The sequence shown here is derived from an EMBL/GenBank/DDBJ whole genome shotgun (WGS) entry which is preliminary data.</text>
</comment>
<protein>
    <submittedName>
        <fullName evidence="1">Uncharacterized protein</fullName>
    </submittedName>
</protein>
<reference evidence="1" key="1">
    <citation type="submission" date="2023-03" db="EMBL/GenBank/DDBJ databases">
        <title>Massive genome expansion in bonnet fungi (Mycena s.s.) driven by repeated elements and novel gene families across ecological guilds.</title>
        <authorList>
            <consortium name="Lawrence Berkeley National Laboratory"/>
            <person name="Harder C.B."/>
            <person name="Miyauchi S."/>
            <person name="Viragh M."/>
            <person name="Kuo A."/>
            <person name="Thoen E."/>
            <person name="Andreopoulos B."/>
            <person name="Lu D."/>
            <person name="Skrede I."/>
            <person name="Drula E."/>
            <person name="Henrissat B."/>
            <person name="Morin E."/>
            <person name="Kohler A."/>
            <person name="Barry K."/>
            <person name="LaButti K."/>
            <person name="Morin E."/>
            <person name="Salamov A."/>
            <person name="Lipzen A."/>
            <person name="Mereny Z."/>
            <person name="Hegedus B."/>
            <person name="Baldrian P."/>
            <person name="Stursova M."/>
            <person name="Weitz H."/>
            <person name="Taylor A."/>
            <person name="Grigoriev I.V."/>
            <person name="Nagy L.G."/>
            <person name="Martin F."/>
            <person name="Kauserud H."/>
        </authorList>
    </citation>
    <scope>NUCLEOTIDE SEQUENCE</scope>
    <source>
        <strain evidence="1">CBHHK188m</strain>
    </source>
</reference>
<name>A0AAD7H8E6_9AGAR</name>
<evidence type="ECO:0000313" key="1">
    <source>
        <dbReference type="EMBL" id="KAJ7714524.1"/>
    </source>
</evidence>
<dbReference type="Proteomes" id="UP001215280">
    <property type="component" value="Unassembled WGS sequence"/>
</dbReference>
<accession>A0AAD7H8E6</accession>
<dbReference type="EMBL" id="JARJLG010000368">
    <property type="protein sequence ID" value="KAJ7714524.1"/>
    <property type="molecule type" value="Genomic_DNA"/>
</dbReference>